<accession>A0A329RMV3</accession>
<name>A0A329RMV3_9STRA</name>
<dbReference type="Proteomes" id="UP000774804">
    <property type="component" value="Unassembled WGS sequence"/>
</dbReference>
<reference evidence="7 8" key="1">
    <citation type="submission" date="2018-01" db="EMBL/GenBank/DDBJ databases">
        <title>Draft genome of the strawberry crown rot pathogen Phytophthora cactorum.</title>
        <authorList>
            <person name="Armitage A.D."/>
            <person name="Lysoe E."/>
            <person name="Nellist C.F."/>
            <person name="Harrison R.J."/>
            <person name="Brurberg M.B."/>
        </authorList>
    </citation>
    <scope>NUCLEOTIDE SEQUENCE [LARGE SCALE GENOMIC DNA]</scope>
    <source>
        <strain evidence="7 8">10300</strain>
    </source>
</reference>
<protein>
    <submittedName>
        <fullName evidence="7">Uncharacterized protein</fullName>
    </submittedName>
</protein>
<reference evidence="2" key="2">
    <citation type="submission" date="2018-10" db="EMBL/GenBank/DDBJ databases">
        <title>Effector identification in a new, highly contiguous assembly of the strawberry crown rot pathogen Phytophthora cactorum.</title>
        <authorList>
            <person name="Armitage A.D."/>
            <person name="Nellist C.F."/>
            <person name="Bates H."/>
            <person name="Vickerstaff R.J."/>
            <person name="Harrison R.J."/>
        </authorList>
    </citation>
    <scope>NUCLEOTIDE SEQUENCE</scope>
    <source>
        <strain evidence="2">15-7</strain>
        <strain evidence="3">4032</strain>
        <strain evidence="4">4040</strain>
        <strain evidence="5">P415</strain>
        <strain evidence="6">P421</strain>
    </source>
</reference>
<dbReference type="Proteomes" id="UP000760860">
    <property type="component" value="Unassembled WGS sequence"/>
</dbReference>
<evidence type="ECO:0000313" key="2">
    <source>
        <dbReference type="EMBL" id="KAG2847474.1"/>
    </source>
</evidence>
<dbReference type="EMBL" id="RCMK01000768">
    <property type="protein sequence ID" value="KAG2913089.1"/>
    <property type="molecule type" value="Genomic_DNA"/>
</dbReference>
<dbReference type="EMBL" id="RCMI01000805">
    <property type="protein sequence ID" value="KAG2897259.1"/>
    <property type="molecule type" value="Genomic_DNA"/>
</dbReference>
<evidence type="ECO:0000313" key="8">
    <source>
        <dbReference type="Proteomes" id="UP000251314"/>
    </source>
</evidence>
<dbReference type="Proteomes" id="UP000736787">
    <property type="component" value="Unassembled WGS sequence"/>
</dbReference>
<organism evidence="7 8">
    <name type="scientific">Phytophthora cactorum</name>
    <dbReference type="NCBI Taxonomy" id="29920"/>
    <lineage>
        <taxon>Eukaryota</taxon>
        <taxon>Sar</taxon>
        <taxon>Stramenopiles</taxon>
        <taxon>Oomycota</taxon>
        <taxon>Peronosporomycetes</taxon>
        <taxon>Peronosporales</taxon>
        <taxon>Peronosporaceae</taxon>
        <taxon>Phytophthora</taxon>
    </lineage>
</organism>
<feature type="region of interest" description="Disordered" evidence="1">
    <location>
        <begin position="1"/>
        <end position="21"/>
    </location>
</feature>
<dbReference type="Proteomes" id="UP000735874">
    <property type="component" value="Unassembled WGS sequence"/>
</dbReference>
<comment type="caution">
    <text evidence="7">The sequence shown here is derived from an EMBL/GenBank/DDBJ whole genome shotgun (WGS) entry which is preliminary data.</text>
</comment>
<evidence type="ECO:0000313" key="4">
    <source>
        <dbReference type="EMBL" id="KAG2913089.1"/>
    </source>
</evidence>
<evidence type="ECO:0000313" key="7">
    <source>
        <dbReference type="EMBL" id="RAW25006.1"/>
    </source>
</evidence>
<sequence length="45" mass="4842">MHSDHTLRPVVHGGVDNGGEQQVANALGHVGEDLEQRRQRVLDGG</sequence>
<evidence type="ECO:0000313" key="6">
    <source>
        <dbReference type="EMBL" id="KAG3212476.1"/>
    </source>
</evidence>
<dbReference type="EMBL" id="RCML01000770">
    <property type="protein sequence ID" value="KAG2969739.1"/>
    <property type="molecule type" value="Genomic_DNA"/>
</dbReference>
<dbReference type="EMBL" id="MJFZ01000804">
    <property type="protein sequence ID" value="RAW25006.1"/>
    <property type="molecule type" value="Genomic_DNA"/>
</dbReference>
<dbReference type="EMBL" id="RCMV01000833">
    <property type="protein sequence ID" value="KAG3212476.1"/>
    <property type="molecule type" value="Genomic_DNA"/>
</dbReference>
<dbReference type="EMBL" id="RCMG01000787">
    <property type="protein sequence ID" value="KAG2847474.1"/>
    <property type="molecule type" value="Genomic_DNA"/>
</dbReference>
<keyword evidence="8" id="KW-1185">Reference proteome</keyword>
<dbReference type="Proteomes" id="UP000697107">
    <property type="component" value="Unassembled WGS sequence"/>
</dbReference>
<dbReference type="Proteomes" id="UP000251314">
    <property type="component" value="Unassembled WGS sequence"/>
</dbReference>
<dbReference type="AlphaFoldDB" id="A0A329RMV3"/>
<evidence type="ECO:0000313" key="3">
    <source>
        <dbReference type="EMBL" id="KAG2897259.1"/>
    </source>
</evidence>
<evidence type="ECO:0000313" key="5">
    <source>
        <dbReference type="EMBL" id="KAG2969739.1"/>
    </source>
</evidence>
<proteinExistence type="predicted"/>
<dbReference type="VEuPathDB" id="FungiDB:PC110_g18566"/>
<evidence type="ECO:0000256" key="1">
    <source>
        <dbReference type="SAM" id="MobiDB-lite"/>
    </source>
</evidence>
<gene>
    <name evidence="7" type="ORF">PC110_g18566</name>
    <name evidence="2" type="ORF">PC113_g17754</name>
    <name evidence="3" type="ORF">PC115_g17255</name>
    <name evidence="4" type="ORF">PC117_g18695</name>
    <name evidence="5" type="ORF">PC118_g17281</name>
    <name evidence="6" type="ORF">PC129_g16562</name>
</gene>